<organism evidence="2 3">
    <name type="scientific">Bacillus thuringiensis</name>
    <dbReference type="NCBI Taxonomy" id="1428"/>
    <lineage>
        <taxon>Bacteria</taxon>
        <taxon>Bacillati</taxon>
        <taxon>Bacillota</taxon>
        <taxon>Bacilli</taxon>
        <taxon>Bacillales</taxon>
        <taxon>Bacillaceae</taxon>
        <taxon>Bacillus</taxon>
        <taxon>Bacillus cereus group</taxon>
    </lineage>
</organism>
<feature type="domain" description="PIN like" evidence="1">
    <location>
        <begin position="24"/>
        <end position="272"/>
    </location>
</feature>
<accession>A0A9X7AG34</accession>
<reference evidence="2 3" key="1">
    <citation type="submission" date="2017-09" db="EMBL/GenBank/DDBJ databases">
        <title>Large-scale bioinformatics analysis of Bacillus genomes uncovers conserved roles of natural products in bacterial physiology.</title>
        <authorList>
            <consortium name="Agbiome Team Llc"/>
            <person name="Bleich R.M."/>
            <person name="Grubbs K.J."/>
            <person name="Santa Maria K.C."/>
            <person name="Allen S.E."/>
            <person name="Farag S."/>
            <person name="Shank E.A."/>
            <person name="Bowers A."/>
        </authorList>
    </citation>
    <scope>NUCLEOTIDE SEQUENCE [LARGE SCALE GENOMIC DNA]</scope>
    <source>
        <strain evidence="2 3">AFS065400</strain>
    </source>
</reference>
<protein>
    <recommendedName>
        <fullName evidence="1">PIN like domain-containing protein</fullName>
    </recommendedName>
</protein>
<dbReference type="EMBL" id="NVCO01000166">
    <property type="protein sequence ID" value="PFT31007.1"/>
    <property type="molecule type" value="Genomic_DNA"/>
</dbReference>
<dbReference type="InterPro" id="IPR041578">
    <property type="entry name" value="PIN_8"/>
</dbReference>
<evidence type="ECO:0000313" key="2">
    <source>
        <dbReference type="EMBL" id="PFT31007.1"/>
    </source>
</evidence>
<dbReference type="Pfam" id="PF18476">
    <property type="entry name" value="PIN_8"/>
    <property type="match status" value="1"/>
</dbReference>
<dbReference type="RefSeq" id="WP_098641281.1">
    <property type="nucleotide sequence ID" value="NZ_NVCO01000166.1"/>
</dbReference>
<evidence type="ECO:0000313" key="3">
    <source>
        <dbReference type="Proteomes" id="UP000226106"/>
    </source>
</evidence>
<evidence type="ECO:0000259" key="1">
    <source>
        <dbReference type="Pfam" id="PF18476"/>
    </source>
</evidence>
<name>A0A9X7AG34_BACTU</name>
<sequence length="460" mass="54969">MNRDNYGYYELSDEIEIKIWEECIFVFDTSTLLDFYYFSNDALDDIFTNIFEKVKSRLWITNHVEYEYLKNRIGTLKKPITEKYKPLEKEYINFLDKELNKIKNKIEEFGNHTKNRDQHPYLNDNGLLVKGLLEEYNKFLNNFVTFKEATKQEFSKREEEISSNLTNDSVLEQFENYFTVGQEYKFDKLMDIAEEGEKRFASNIPPGYKDAKGPKAKEGLQKYGDLIIWKQIIDIAKAKQKPIVFILNDNKEDWCYQNKVQKGRIERPREELIREMRDEANVRFWMYNLSQFLYKSKERLNSSLNQKSIDEALSVQKNEVYDDEVLAYLNCIKENIKKIAKMNESILILLDDLDELGYSPTDHIFRRKCKKVETLMIEIRSELKGLRSYRKHFNLTHLTTLSLSVFKLVKTMEPENYSEYNNSYYSILENEEEDVVKKVVDILELFEGIYKKIYGNWEVF</sequence>
<proteinExistence type="predicted"/>
<gene>
    <name evidence="2" type="ORF">COK72_32390</name>
</gene>
<comment type="caution">
    <text evidence="2">The sequence shown here is derived from an EMBL/GenBank/DDBJ whole genome shotgun (WGS) entry which is preliminary data.</text>
</comment>
<dbReference type="AlphaFoldDB" id="A0A9X7AG34"/>
<dbReference type="Proteomes" id="UP000226106">
    <property type="component" value="Unassembled WGS sequence"/>
</dbReference>